<evidence type="ECO:0000313" key="1">
    <source>
        <dbReference type="Proteomes" id="UP000887565"/>
    </source>
</evidence>
<proteinExistence type="predicted"/>
<dbReference type="AlphaFoldDB" id="A0A915KSI8"/>
<sequence length="72" mass="8044">MIFNGRQKALAFRISSGSMNISSRFRCLEELHLMPQKTLSLPTSANKGEKTGAFQLPNYEVMNGHMNKGSKL</sequence>
<dbReference type="Proteomes" id="UP000887565">
    <property type="component" value="Unplaced"/>
</dbReference>
<reference evidence="2" key="1">
    <citation type="submission" date="2022-11" db="UniProtKB">
        <authorList>
            <consortium name="WormBaseParasite"/>
        </authorList>
    </citation>
    <scope>IDENTIFICATION</scope>
</reference>
<accession>A0A915KSI8</accession>
<keyword evidence="1" id="KW-1185">Reference proteome</keyword>
<protein>
    <submittedName>
        <fullName evidence="2">Uncharacterized protein</fullName>
    </submittedName>
</protein>
<organism evidence="1 2">
    <name type="scientific">Romanomermis culicivorax</name>
    <name type="common">Nematode worm</name>
    <dbReference type="NCBI Taxonomy" id="13658"/>
    <lineage>
        <taxon>Eukaryota</taxon>
        <taxon>Metazoa</taxon>
        <taxon>Ecdysozoa</taxon>
        <taxon>Nematoda</taxon>
        <taxon>Enoplea</taxon>
        <taxon>Dorylaimia</taxon>
        <taxon>Mermithida</taxon>
        <taxon>Mermithoidea</taxon>
        <taxon>Mermithidae</taxon>
        <taxon>Romanomermis</taxon>
    </lineage>
</organism>
<name>A0A915KSI8_ROMCU</name>
<evidence type="ECO:0000313" key="2">
    <source>
        <dbReference type="WBParaSite" id="nRc.2.0.1.t41738-RA"/>
    </source>
</evidence>
<dbReference type="WBParaSite" id="nRc.2.0.1.t41738-RA">
    <property type="protein sequence ID" value="nRc.2.0.1.t41738-RA"/>
    <property type="gene ID" value="nRc.2.0.1.g41738"/>
</dbReference>